<dbReference type="InterPro" id="IPR025963">
    <property type="entry name" value="FLgD_Tudor"/>
</dbReference>
<feature type="domain" description="FlgD/Vpr Ig-like" evidence="4">
    <location>
        <begin position="102"/>
        <end position="174"/>
    </location>
</feature>
<dbReference type="RefSeq" id="WP_091402396.1">
    <property type="nucleotide sequence ID" value="NZ_FMYV01000001.1"/>
</dbReference>
<evidence type="ECO:0000256" key="3">
    <source>
        <dbReference type="RuleBase" id="RU362076"/>
    </source>
</evidence>
<keyword evidence="2 3" id="KW-1005">Bacterial flagellum biogenesis</keyword>
<keyword evidence="8" id="KW-1185">Reference proteome</keyword>
<dbReference type="Gene3D" id="2.60.40.4070">
    <property type="match status" value="1"/>
</dbReference>
<dbReference type="Proteomes" id="UP000297288">
    <property type="component" value="Unassembled WGS sequence"/>
</dbReference>
<dbReference type="STRING" id="28234.SAMN04488588_0431"/>
<dbReference type="AlphaFoldDB" id="A0A1G6IPA1"/>
<dbReference type="Pfam" id="PF13861">
    <property type="entry name" value="FLgD_tudor"/>
    <property type="match status" value="1"/>
</dbReference>
<dbReference type="InterPro" id="IPR025965">
    <property type="entry name" value="FlgD/Vpr_Ig-like"/>
</dbReference>
<gene>
    <name evidence="7" type="ORF">E4650_03425</name>
    <name evidence="6" type="ORF">SAMN04488588_0431</name>
</gene>
<dbReference type="Pfam" id="PF03963">
    <property type="entry name" value="FlgD"/>
    <property type="match status" value="1"/>
</dbReference>
<keyword evidence="6" id="KW-0969">Cilium</keyword>
<dbReference type="InterPro" id="IPR005648">
    <property type="entry name" value="FlgD"/>
</dbReference>
<evidence type="ECO:0000259" key="4">
    <source>
        <dbReference type="Pfam" id="PF13860"/>
    </source>
</evidence>
<accession>A0A1G6IPA1</accession>
<keyword evidence="6" id="KW-0282">Flagellum</keyword>
<sequence>MFNGITPSHIYESTFNAQNDREIKKELDKDAFLQLLVTELKYQDPTSPMDNKEFISQMSQLSSTEQIMNMSKSFQNMIDSQMSLQKLNAAGLVGKNVVVKNNSINLQNGVSEGIIYSLEEQASISLEIYDANDKIVYSEQLGGKEAGVHSFAWNGRNNNGVAQQDGEYIYKLYKNVDGERVEIGGLDGGTVDSVQFLNNEFFVLVNGERYPISAVQEISEAIDTGNQNNNNENI</sequence>
<evidence type="ECO:0000313" key="8">
    <source>
        <dbReference type="Proteomes" id="UP000199322"/>
    </source>
</evidence>
<dbReference type="EMBL" id="SRME01000001">
    <property type="protein sequence ID" value="TGG89251.1"/>
    <property type="molecule type" value="Genomic_DNA"/>
</dbReference>
<comment type="similarity">
    <text evidence="1 3">Belongs to the FlgD family.</text>
</comment>
<evidence type="ECO:0000256" key="2">
    <source>
        <dbReference type="ARBA" id="ARBA00022795"/>
    </source>
</evidence>
<feature type="domain" description="FlgD Tudor-like" evidence="5">
    <location>
        <begin position="85"/>
        <end position="216"/>
    </location>
</feature>
<reference evidence="7 9" key="2">
    <citation type="submission" date="2019-04" db="EMBL/GenBank/DDBJ databases">
        <title>Draft genome sequence data and analysis of a Fermenting Bacterium, Geotoga petraea strain HO-Geo1, isolated from heavy-oil petroleum reservoir in Russia.</title>
        <authorList>
            <person name="Grouzdev D.S."/>
            <person name="Semenova E.M."/>
            <person name="Sokolova D.S."/>
            <person name="Tourova T.P."/>
            <person name="Poltaraus A.B."/>
            <person name="Nazina T.N."/>
        </authorList>
    </citation>
    <scope>NUCLEOTIDE SEQUENCE [LARGE SCALE GENOMIC DNA]</scope>
    <source>
        <strain evidence="7 9">HO-Geo1</strain>
    </source>
</reference>
<dbReference type="Gene3D" id="2.30.30.910">
    <property type="match status" value="1"/>
</dbReference>
<dbReference type="EMBL" id="FMYV01000001">
    <property type="protein sequence ID" value="SDC07835.1"/>
    <property type="molecule type" value="Genomic_DNA"/>
</dbReference>
<dbReference type="Proteomes" id="UP000199322">
    <property type="component" value="Unassembled WGS sequence"/>
</dbReference>
<evidence type="ECO:0000256" key="1">
    <source>
        <dbReference type="ARBA" id="ARBA00010577"/>
    </source>
</evidence>
<dbReference type="GO" id="GO:0044781">
    <property type="term" value="P:bacterial-type flagellum organization"/>
    <property type="evidence" value="ECO:0007669"/>
    <property type="project" value="UniProtKB-UniRule"/>
</dbReference>
<reference evidence="6 8" key="1">
    <citation type="submission" date="2016-10" db="EMBL/GenBank/DDBJ databases">
        <authorList>
            <person name="de Groot N.N."/>
        </authorList>
    </citation>
    <scope>NUCLEOTIDE SEQUENCE [LARGE SCALE GENOMIC DNA]</scope>
    <source>
        <strain evidence="6 8">WG14</strain>
    </source>
</reference>
<evidence type="ECO:0000313" key="7">
    <source>
        <dbReference type="EMBL" id="TGG89251.1"/>
    </source>
</evidence>
<name>A0A1G6IPA1_9BACT</name>
<dbReference type="OrthoDB" id="280334at2"/>
<comment type="function">
    <text evidence="3">Required for flagellar hook formation. May act as a scaffolding protein.</text>
</comment>
<dbReference type="Pfam" id="PF13860">
    <property type="entry name" value="FlgD_ig"/>
    <property type="match status" value="1"/>
</dbReference>
<protein>
    <recommendedName>
        <fullName evidence="3">Basal-body rod modification protein FlgD</fullName>
    </recommendedName>
</protein>
<evidence type="ECO:0000313" key="9">
    <source>
        <dbReference type="Proteomes" id="UP000297288"/>
    </source>
</evidence>
<evidence type="ECO:0000259" key="5">
    <source>
        <dbReference type="Pfam" id="PF13861"/>
    </source>
</evidence>
<keyword evidence="6" id="KW-0966">Cell projection</keyword>
<evidence type="ECO:0000313" key="6">
    <source>
        <dbReference type="EMBL" id="SDC07835.1"/>
    </source>
</evidence>
<organism evidence="6 8">
    <name type="scientific">Geotoga petraea</name>
    <dbReference type="NCBI Taxonomy" id="28234"/>
    <lineage>
        <taxon>Bacteria</taxon>
        <taxon>Thermotogati</taxon>
        <taxon>Thermotogota</taxon>
        <taxon>Thermotogae</taxon>
        <taxon>Petrotogales</taxon>
        <taxon>Petrotogaceae</taxon>
        <taxon>Geotoga</taxon>
    </lineage>
</organism>
<proteinExistence type="inferred from homology"/>